<name>A0A1X7JFN3_9BACT</name>
<sequence>MRFSKIAALLAVIIGVCYGAQGLVDVADSREFTSVQELAQSGNSDAQRVLGEAYSAGYLVGRDESEALKWLTLSAKQGNPSAQLSLASLYSRMGDERTASMWLERARVNGCVGTARSVSDLSFNSL</sequence>
<organism evidence="1 2">
    <name type="scientific">Dethiosulfovibrio salsuginis</name>
    <dbReference type="NCBI Taxonomy" id="561720"/>
    <lineage>
        <taxon>Bacteria</taxon>
        <taxon>Thermotogati</taxon>
        <taxon>Synergistota</taxon>
        <taxon>Synergistia</taxon>
        <taxon>Synergistales</taxon>
        <taxon>Dethiosulfovibrionaceae</taxon>
        <taxon>Dethiosulfovibrio</taxon>
    </lineage>
</organism>
<evidence type="ECO:0008006" key="3">
    <source>
        <dbReference type="Google" id="ProtNLM"/>
    </source>
</evidence>
<dbReference type="Proteomes" id="UP000193355">
    <property type="component" value="Unassembled WGS sequence"/>
</dbReference>
<evidence type="ECO:0000313" key="2">
    <source>
        <dbReference type="Proteomes" id="UP000193355"/>
    </source>
</evidence>
<dbReference type="EMBL" id="FXBB01000011">
    <property type="protein sequence ID" value="SMG26554.1"/>
    <property type="molecule type" value="Genomic_DNA"/>
</dbReference>
<proteinExistence type="predicted"/>
<dbReference type="SMART" id="SM00671">
    <property type="entry name" value="SEL1"/>
    <property type="match status" value="2"/>
</dbReference>
<protein>
    <recommendedName>
        <fullName evidence="3">Sel1 repeat-containing protein</fullName>
    </recommendedName>
</protein>
<gene>
    <name evidence="1" type="ORF">SAMN06275492_11154</name>
</gene>
<dbReference type="STRING" id="561720.SAMN06275492_11154"/>
<dbReference type="InterPro" id="IPR006597">
    <property type="entry name" value="Sel1-like"/>
</dbReference>
<dbReference type="AlphaFoldDB" id="A0A1X7JFN3"/>
<dbReference type="Gene3D" id="1.25.40.10">
    <property type="entry name" value="Tetratricopeptide repeat domain"/>
    <property type="match status" value="1"/>
</dbReference>
<accession>A0A1X7JFN3</accession>
<dbReference type="SUPFAM" id="SSF81901">
    <property type="entry name" value="HCP-like"/>
    <property type="match status" value="1"/>
</dbReference>
<reference evidence="2" key="1">
    <citation type="submission" date="2017-04" db="EMBL/GenBank/DDBJ databases">
        <authorList>
            <person name="Varghese N."/>
            <person name="Submissions S."/>
        </authorList>
    </citation>
    <scope>NUCLEOTIDE SEQUENCE [LARGE SCALE GENOMIC DNA]</scope>
    <source>
        <strain evidence="2">USBA 82</strain>
    </source>
</reference>
<keyword evidence="2" id="KW-1185">Reference proteome</keyword>
<dbReference type="OrthoDB" id="1045962at2"/>
<dbReference type="InterPro" id="IPR011990">
    <property type="entry name" value="TPR-like_helical_dom_sf"/>
</dbReference>
<evidence type="ECO:0000313" key="1">
    <source>
        <dbReference type="EMBL" id="SMG26554.1"/>
    </source>
</evidence>
<dbReference type="RefSeq" id="WP_085544399.1">
    <property type="nucleotide sequence ID" value="NZ_FXBB01000011.1"/>
</dbReference>